<proteinExistence type="predicted"/>
<evidence type="ECO:0000313" key="2">
    <source>
        <dbReference type="Proteomes" id="UP000076234"/>
    </source>
</evidence>
<dbReference type="KEGG" id="ster:AOA14_03765"/>
<dbReference type="AlphaFoldDB" id="A0A142VV80"/>
<accession>A0A142VV80</accession>
<dbReference type="EMBL" id="CP013342">
    <property type="protein sequence ID" value="AMU93723.1"/>
    <property type="molecule type" value="Genomic_DNA"/>
</dbReference>
<sequence length="60" mass="6423">MEATIGHNGPSGAERIADYLDRRADRLLAYARKTGSGDAHTRANALQVEASNIRAGLVED</sequence>
<gene>
    <name evidence="1" type="ORF">AOA14_03765</name>
</gene>
<organism evidence="1 2">
    <name type="scientific">Sphingopyxis terrae subsp. terrae NBRC 15098</name>
    <dbReference type="NCBI Taxonomy" id="1219058"/>
    <lineage>
        <taxon>Bacteria</taxon>
        <taxon>Pseudomonadati</taxon>
        <taxon>Pseudomonadota</taxon>
        <taxon>Alphaproteobacteria</taxon>
        <taxon>Sphingomonadales</taxon>
        <taxon>Sphingomonadaceae</taxon>
        <taxon>Sphingopyxis</taxon>
    </lineage>
</organism>
<dbReference type="STRING" id="1219058.AOA14_03765"/>
<evidence type="ECO:0000313" key="1">
    <source>
        <dbReference type="EMBL" id="AMU93723.1"/>
    </source>
</evidence>
<dbReference type="GeneID" id="303002256"/>
<reference evidence="1 2" key="2">
    <citation type="journal article" date="2016" name="Genome Announc.">
        <title>Complete Genome Sequence of Sphingopyxis terrae Strain 203-1 (NBRC 111660), a Polyethylene Glycol Degrader.</title>
        <authorList>
            <person name="Ohtsubo Y."/>
            <person name="Nonoyama S."/>
            <person name="Nagata Y."/>
            <person name="Numata M."/>
            <person name="Tsuchikane K."/>
            <person name="Hosoyama A."/>
            <person name="Yamazoe A."/>
            <person name="Tsuda M."/>
            <person name="Fujita N."/>
            <person name="Kawai F."/>
        </authorList>
    </citation>
    <scope>NUCLEOTIDE SEQUENCE [LARGE SCALE GENOMIC DNA]</scope>
    <source>
        <strain evidence="1 2">203-1</strain>
    </source>
</reference>
<reference evidence="2" key="1">
    <citation type="submission" date="2015-11" db="EMBL/GenBank/DDBJ databases">
        <title>Complete genome sequence of a polyethylene glycol-degrading strain Sphingopyxis terrae strain 203-1 (NBRC 15098).</title>
        <authorList>
            <person name="Yoshiyuki O."/>
            <person name="Shouta N."/>
            <person name="Nagata Y."/>
            <person name="Numata M."/>
            <person name="Tsuchikane K."/>
            <person name="Hosoyama A."/>
            <person name="Yamazoe A."/>
            <person name="Tsuda M."/>
            <person name="Fujita N."/>
            <person name="Kawai F."/>
        </authorList>
    </citation>
    <scope>NUCLEOTIDE SEQUENCE [LARGE SCALE GENOMIC DNA]</scope>
    <source>
        <strain evidence="2">203-1</strain>
    </source>
</reference>
<dbReference type="Proteomes" id="UP000076234">
    <property type="component" value="Chromosome"/>
</dbReference>
<protein>
    <submittedName>
        <fullName evidence="1">Uncharacterized protein</fullName>
    </submittedName>
</protein>
<dbReference type="RefSeq" id="WP_062900821.1">
    <property type="nucleotide sequence ID" value="NZ_CP013342.1"/>
</dbReference>
<name>A0A142VV80_9SPHN</name>